<dbReference type="InterPro" id="IPR011704">
    <property type="entry name" value="ATPase_dyneun-rel_AAA"/>
</dbReference>
<dbReference type="Pfam" id="PF17867">
    <property type="entry name" value="AAA_lid_7"/>
    <property type="match status" value="1"/>
</dbReference>
<feature type="domain" description="AAA+ ATPase" evidence="3">
    <location>
        <begin position="488"/>
        <end position="652"/>
    </location>
</feature>
<name>T1GAR4_MEGSC</name>
<protein>
    <recommendedName>
        <fullName evidence="3">AAA+ ATPase domain-containing protein</fullName>
    </recommendedName>
</protein>
<reference evidence="5" key="1">
    <citation type="submission" date="2013-02" db="EMBL/GenBank/DDBJ databases">
        <authorList>
            <person name="Hughes D."/>
        </authorList>
    </citation>
    <scope>NUCLEOTIDE SEQUENCE</scope>
    <source>
        <strain>Durham</strain>
        <strain evidence="5">NC isolate 2 -- Noor lab</strain>
    </source>
</reference>
<dbReference type="HOGENOM" id="CLU_287185_0_0_1"/>
<proteinExistence type="predicted"/>
<evidence type="ECO:0000313" key="5">
    <source>
        <dbReference type="Proteomes" id="UP000015102"/>
    </source>
</evidence>
<dbReference type="PANTHER" id="PTHR48103:SF2">
    <property type="entry name" value="MIDASIN"/>
    <property type="match status" value="1"/>
</dbReference>
<dbReference type="EnsemblMetazoa" id="MESCA000324-RA">
    <property type="protein sequence ID" value="MESCA000324-PA"/>
    <property type="gene ID" value="MESCA000324"/>
</dbReference>
<evidence type="ECO:0000259" key="3">
    <source>
        <dbReference type="SMART" id="SM00382"/>
    </source>
</evidence>
<dbReference type="PANTHER" id="PTHR48103">
    <property type="entry name" value="MIDASIN-RELATED"/>
    <property type="match status" value="1"/>
</dbReference>
<dbReference type="InterPro" id="IPR040848">
    <property type="entry name" value="AAA_lid_7"/>
</dbReference>
<dbReference type="EMBL" id="CAQQ02158727">
    <property type="status" value="NOT_ANNOTATED_CDS"/>
    <property type="molecule type" value="Genomic_DNA"/>
</dbReference>
<dbReference type="AlphaFoldDB" id="T1GAR4"/>
<evidence type="ECO:0000256" key="2">
    <source>
        <dbReference type="ARBA" id="ARBA00022840"/>
    </source>
</evidence>
<dbReference type="GO" id="GO:0030687">
    <property type="term" value="C:preribosome, large subunit precursor"/>
    <property type="evidence" value="ECO:0007669"/>
    <property type="project" value="TreeGrafter"/>
</dbReference>
<dbReference type="EMBL" id="CAQQ02158728">
    <property type="status" value="NOT_ANNOTATED_CDS"/>
    <property type="molecule type" value="Genomic_DNA"/>
</dbReference>
<organism evidence="4 5">
    <name type="scientific">Megaselia scalaris</name>
    <name type="common">Humpbacked fly</name>
    <name type="synonym">Phora scalaris</name>
    <dbReference type="NCBI Taxonomy" id="36166"/>
    <lineage>
        <taxon>Eukaryota</taxon>
        <taxon>Metazoa</taxon>
        <taxon>Ecdysozoa</taxon>
        <taxon>Arthropoda</taxon>
        <taxon>Hexapoda</taxon>
        <taxon>Insecta</taxon>
        <taxon>Pterygota</taxon>
        <taxon>Neoptera</taxon>
        <taxon>Endopterygota</taxon>
        <taxon>Diptera</taxon>
        <taxon>Brachycera</taxon>
        <taxon>Muscomorpha</taxon>
        <taxon>Platypezoidea</taxon>
        <taxon>Phoridae</taxon>
        <taxon>Megaseliini</taxon>
        <taxon>Megaselia</taxon>
    </lineage>
</organism>
<evidence type="ECO:0000256" key="1">
    <source>
        <dbReference type="ARBA" id="ARBA00022741"/>
    </source>
</evidence>
<dbReference type="Gene3D" id="3.40.50.300">
    <property type="entry name" value="P-loop containing nucleotide triphosphate hydrolases"/>
    <property type="match status" value="2"/>
</dbReference>
<dbReference type="FunFam" id="3.40.50.300:FF:001384">
    <property type="entry name" value="Midasin"/>
    <property type="match status" value="1"/>
</dbReference>
<keyword evidence="1" id="KW-0547">Nucleotide-binding</keyword>
<dbReference type="GO" id="GO:0005524">
    <property type="term" value="F:ATP binding"/>
    <property type="evidence" value="ECO:0007669"/>
    <property type="project" value="UniProtKB-KW"/>
</dbReference>
<dbReference type="InterPro" id="IPR027417">
    <property type="entry name" value="P-loop_NTPase"/>
</dbReference>
<dbReference type="GO" id="GO:0000027">
    <property type="term" value="P:ribosomal large subunit assembly"/>
    <property type="evidence" value="ECO:0007669"/>
    <property type="project" value="TreeGrafter"/>
</dbReference>
<dbReference type="GO" id="GO:0000055">
    <property type="term" value="P:ribosomal large subunit export from nucleus"/>
    <property type="evidence" value="ECO:0007669"/>
    <property type="project" value="TreeGrafter"/>
</dbReference>
<dbReference type="InterPro" id="IPR003593">
    <property type="entry name" value="AAA+_ATPase"/>
</dbReference>
<dbReference type="GO" id="GO:0005634">
    <property type="term" value="C:nucleus"/>
    <property type="evidence" value="ECO:0007669"/>
    <property type="project" value="TreeGrafter"/>
</dbReference>
<dbReference type="GO" id="GO:0016887">
    <property type="term" value="F:ATP hydrolysis activity"/>
    <property type="evidence" value="ECO:0007669"/>
    <property type="project" value="InterPro"/>
</dbReference>
<accession>T1GAR4</accession>
<feature type="domain" description="AAA+ ATPase" evidence="3">
    <location>
        <begin position="796"/>
        <end position="954"/>
    </location>
</feature>
<dbReference type="SUPFAM" id="SSF52540">
    <property type="entry name" value="P-loop containing nucleoside triphosphate hydrolases"/>
    <property type="match status" value="2"/>
</dbReference>
<dbReference type="STRING" id="36166.T1GAR4"/>
<evidence type="ECO:0000313" key="4">
    <source>
        <dbReference type="EnsemblMetazoa" id="MESCA000324-PA"/>
    </source>
</evidence>
<reference evidence="4" key="2">
    <citation type="submission" date="2015-06" db="UniProtKB">
        <authorList>
            <consortium name="EnsemblMetazoa"/>
        </authorList>
    </citation>
    <scope>IDENTIFICATION</scope>
</reference>
<keyword evidence="2" id="KW-0067">ATP-binding</keyword>
<sequence length="1074" mass="123309">MFPKIREYNSRNDILENQISLSLICEIIFNDIKIEKEKLNKISAISYSHAVSLNLINDKLNNVFLRNLYEFLNEIKSEIKSIIPLKEITTTTYIKTLISFLWIVTALRAGEFISLEHVNFSSLAVLDRLNPIFEPNGKLLISEKGVSRSDECEVIEKHDNFQAFLTIDPKNGELSRAMRNRCIELALCTDNYTLDDLRSIIYINGIHDMNLIKTVLNIHNEINSLSEIQFFTISHLSKFSFLLSSYLKIGSSYLESMHYSVIEVYVNSCSVDLLGFGLKYYKNKVDEIIKINMEKQNFDKICLGKLCLTNITSLIDPVEKNRIKKEYIFEDIDILNDLHSSYKLFQTIMNFNGLGQELDQEISKQIEVLEDKKQKYDKKLAIRPKECLYGAVTEEIRYFLTSNGNPKNLLSLIDLVESKYKALHENEKCPEISDLNKRLDLWITNSQMFLHQLTTKYASYYKDLTRPVECALNTICFEFQRLKYKLEFNEPVLLVGPTGCGKTTVCQILSKIYKKNLRILNCHMHTEAADFLGSLRPYRGEKNKESSEKHRFFEWSDGPLILSMQEGNFFMADEISLSEDSVLERLNSVLEPERTLLLSEKGGFNNTEINIIKAHHDFKFLATMNPGGDFGKKELSPALRNRFTEIWCKPPENREDLINIAANALQEIVSKKKSVKYVEQVSTLLIDVICFMSEEIDTFKFSIRDILSWCNFFLVNKHLPFPIVSILGFETIFLDSLEMIELNSLKLNSIKCEENLFGIYPFYISKNESTTDNKDFLFGAPTTKQNLFRLLSAMSLKKAILLEGPPGVGKTSIVESLAKAVGFKIVRINLCEHTDLSDLFGTDLPAEDTDLDANNTGSFVWKDGPLLAALKSENTWILLDELNLAPQNVLEGLNAVLDHRREVYIPELNKTFVVGGENRIFACQNPLRQGGGRKGLPLSFLNRFTKVFLKKLSDGDLLFVLKDLYTEFFAKVKDTFSISLAEQMVKFSGLLATGISNLEFGYKGGPFEINLRDILRWCDSLTHPDTGFIFEVESNNLEKFYGVLFDRMKLIYYQRMRSAKDKEYILRSFSNVFN</sequence>
<keyword evidence="5" id="KW-1185">Reference proteome</keyword>
<dbReference type="FunFam" id="3.40.50.300:FF:004102">
    <property type="entry name" value="Uncharacterized protein"/>
    <property type="match status" value="1"/>
</dbReference>
<dbReference type="Pfam" id="PF07728">
    <property type="entry name" value="AAA_5"/>
    <property type="match status" value="2"/>
</dbReference>
<dbReference type="SMART" id="SM00382">
    <property type="entry name" value="AAA"/>
    <property type="match status" value="2"/>
</dbReference>
<dbReference type="Proteomes" id="UP000015102">
    <property type="component" value="Unassembled WGS sequence"/>
</dbReference>